<dbReference type="Gene3D" id="3.40.35.10">
    <property type="entry name" value="Phosphotransferase system, sorbose subfamily IIB component"/>
    <property type="match status" value="1"/>
</dbReference>
<keyword evidence="10" id="KW-1185">Reference proteome</keyword>
<evidence type="ECO:0000256" key="6">
    <source>
        <dbReference type="ARBA" id="ARBA00022683"/>
    </source>
</evidence>
<feature type="domain" description="PTS EIIB type-4" evidence="8">
    <location>
        <begin position="1"/>
        <end position="162"/>
    </location>
</feature>
<dbReference type="EMBL" id="FUWY01000003">
    <property type="protein sequence ID" value="SJZ68322.1"/>
    <property type="molecule type" value="Genomic_DNA"/>
</dbReference>
<dbReference type="GO" id="GO:0009401">
    <property type="term" value="P:phosphoenolpyruvate-dependent sugar phosphotransferase system"/>
    <property type="evidence" value="ECO:0007669"/>
    <property type="project" value="UniProtKB-KW"/>
</dbReference>
<evidence type="ECO:0000313" key="9">
    <source>
        <dbReference type="EMBL" id="SJZ68322.1"/>
    </source>
</evidence>
<evidence type="ECO:0000313" key="10">
    <source>
        <dbReference type="Proteomes" id="UP000243297"/>
    </source>
</evidence>
<proteinExistence type="predicted"/>
<dbReference type="RefSeq" id="WP_078711728.1">
    <property type="nucleotide sequence ID" value="NZ_FUWY01000003.1"/>
</dbReference>
<dbReference type="STRING" id="118967.SAMN02745191_1321"/>
<keyword evidence="7" id="KW-0418">Kinase</keyword>
<dbReference type="GO" id="GO:0008982">
    <property type="term" value="F:protein-N(PI)-phosphohistidine-sugar phosphotransferase activity"/>
    <property type="evidence" value="ECO:0007669"/>
    <property type="project" value="InterPro"/>
</dbReference>
<sequence length="162" mass="18100">MANLKLVRIDFRLIHGQVVNKWIKTTLSNKIIVIDDTLAANDFMKSVYTMAAPPGVDVEIYAEDEAVEKWKENQFGEGNVLVLFKSVQAAHKCYLNGFDFNELQIGGLGAAPGRKIVFGPITLDQKDGDQLKEISDKGARVYFHQVPEDGYAELSKVLEKLK</sequence>
<dbReference type="PROSITE" id="PS51101">
    <property type="entry name" value="PTS_EIIB_TYPE_4"/>
    <property type="match status" value="1"/>
</dbReference>
<dbReference type="GO" id="GO:0016301">
    <property type="term" value="F:kinase activity"/>
    <property type="evidence" value="ECO:0007669"/>
    <property type="project" value="UniProtKB-KW"/>
</dbReference>
<evidence type="ECO:0000256" key="2">
    <source>
        <dbReference type="ARBA" id="ARBA00022448"/>
    </source>
</evidence>
<keyword evidence="6" id="KW-0598">Phosphotransferase system</keyword>
<dbReference type="Pfam" id="PF03830">
    <property type="entry name" value="PTSIIB_sorb"/>
    <property type="match status" value="1"/>
</dbReference>
<comment type="subcellular location">
    <subcellularLocation>
        <location evidence="1">Cytoplasm</location>
    </subcellularLocation>
</comment>
<evidence type="ECO:0000256" key="3">
    <source>
        <dbReference type="ARBA" id="ARBA00022490"/>
    </source>
</evidence>
<dbReference type="OrthoDB" id="9788818at2"/>
<gene>
    <name evidence="9" type="ORF">SAMN02745191_1321</name>
</gene>
<reference evidence="10" key="1">
    <citation type="submission" date="2017-02" db="EMBL/GenBank/DDBJ databases">
        <authorList>
            <person name="Varghese N."/>
            <person name="Submissions S."/>
        </authorList>
    </citation>
    <scope>NUCLEOTIDE SEQUENCE [LARGE SCALE GENOMIC DNA]</scope>
    <source>
        <strain evidence="10">ATCC 25662</strain>
    </source>
</reference>
<dbReference type="GO" id="GO:0005737">
    <property type="term" value="C:cytoplasm"/>
    <property type="evidence" value="ECO:0007669"/>
    <property type="project" value="UniProtKB-SubCell"/>
</dbReference>
<keyword evidence="5" id="KW-0808">Transferase</keyword>
<keyword evidence="4" id="KW-0762">Sugar transport</keyword>
<keyword evidence="3" id="KW-0963">Cytoplasm</keyword>
<protein>
    <submittedName>
        <fullName evidence="9">PTS system, D-glucosaminate-specific IIB component</fullName>
    </submittedName>
</protein>
<evidence type="ECO:0000256" key="5">
    <source>
        <dbReference type="ARBA" id="ARBA00022679"/>
    </source>
</evidence>
<dbReference type="InterPro" id="IPR004720">
    <property type="entry name" value="PTS_IIB_sorbose-sp"/>
</dbReference>
<dbReference type="SUPFAM" id="SSF52728">
    <property type="entry name" value="PTS IIb component"/>
    <property type="match status" value="1"/>
</dbReference>
<evidence type="ECO:0000256" key="4">
    <source>
        <dbReference type="ARBA" id="ARBA00022597"/>
    </source>
</evidence>
<keyword evidence="2" id="KW-0813">Transport</keyword>
<evidence type="ECO:0000259" key="8">
    <source>
        <dbReference type="PROSITE" id="PS51101"/>
    </source>
</evidence>
<dbReference type="InterPro" id="IPR036667">
    <property type="entry name" value="PTS_IIB_sorbose-sp_sf"/>
</dbReference>
<dbReference type="AlphaFoldDB" id="A0A1T4MMT6"/>
<evidence type="ECO:0000256" key="7">
    <source>
        <dbReference type="ARBA" id="ARBA00022777"/>
    </source>
</evidence>
<organism evidence="9 10">
    <name type="scientific">Anaerorhabdus furcosa</name>
    <dbReference type="NCBI Taxonomy" id="118967"/>
    <lineage>
        <taxon>Bacteria</taxon>
        <taxon>Bacillati</taxon>
        <taxon>Bacillota</taxon>
        <taxon>Erysipelotrichia</taxon>
        <taxon>Erysipelotrichales</taxon>
        <taxon>Erysipelotrichaceae</taxon>
        <taxon>Anaerorhabdus</taxon>
    </lineage>
</organism>
<dbReference type="Proteomes" id="UP000243297">
    <property type="component" value="Unassembled WGS sequence"/>
</dbReference>
<accession>A0A1T4MMT6</accession>
<evidence type="ECO:0000256" key="1">
    <source>
        <dbReference type="ARBA" id="ARBA00004496"/>
    </source>
</evidence>
<name>A0A1T4MMT6_9FIRM</name>